<dbReference type="Gene3D" id="2.60.40.1080">
    <property type="match status" value="2"/>
</dbReference>
<proteinExistence type="predicted"/>
<dbReference type="PANTHER" id="PTHR42754">
    <property type="entry name" value="ENDOGLUCANASE"/>
    <property type="match status" value="1"/>
</dbReference>
<reference evidence="3 4" key="1">
    <citation type="submission" date="2021-03" db="EMBL/GenBank/DDBJ databases">
        <title>Antimicrobial resistance genes in bacteria isolated from Japanese honey, and their potential for conferring macrolide and lincosamide resistance in the American foulbrood pathogen Paenibacillus larvae.</title>
        <authorList>
            <person name="Okamoto M."/>
            <person name="Kumagai M."/>
            <person name="Kanamori H."/>
            <person name="Takamatsu D."/>
        </authorList>
    </citation>
    <scope>NUCLEOTIDE SEQUENCE [LARGE SCALE GENOMIC DNA]</scope>
    <source>
        <strain evidence="3 4">J42TS3</strain>
    </source>
</reference>
<comment type="caution">
    <text evidence="3">The sequence shown here is derived from an EMBL/GenBank/DDBJ whole genome shotgun (WGS) entry which is preliminary data.</text>
</comment>
<evidence type="ECO:0000313" key="3">
    <source>
        <dbReference type="EMBL" id="GIP56061.1"/>
    </source>
</evidence>
<dbReference type="SMART" id="SM00635">
    <property type="entry name" value="BID_2"/>
    <property type="match status" value="2"/>
</dbReference>
<dbReference type="Proteomes" id="UP000679992">
    <property type="component" value="Unassembled WGS sequence"/>
</dbReference>
<dbReference type="RefSeq" id="WP_213656771.1">
    <property type="nucleotide sequence ID" value="NZ_BOSL01000029.1"/>
</dbReference>
<dbReference type="SUPFAM" id="SSF50998">
    <property type="entry name" value="Quinoprotein alcohol dehydrogenase-like"/>
    <property type="match status" value="1"/>
</dbReference>
<feature type="domain" description="BIG2" evidence="2">
    <location>
        <begin position="517"/>
        <end position="598"/>
    </location>
</feature>
<dbReference type="InterPro" id="IPR011047">
    <property type="entry name" value="Quinoprotein_ADH-like_sf"/>
</dbReference>
<feature type="signal peptide" evidence="1">
    <location>
        <begin position="1"/>
        <end position="21"/>
    </location>
</feature>
<feature type="chain" id="PRO_5046732601" description="BIG2 domain-containing protein" evidence="1">
    <location>
        <begin position="22"/>
        <end position="611"/>
    </location>
</feature>
<evidence type="ECO:0000313" key="4">
    <source>
        <dbReference type="Proteomes" id="UP000679992"/>
    </source>
</evidence>
<gene>
    <name evidence="3" type="ORF">J42TS3_50960</name>
</gene>
<evidence type="ECO:0000259" key="2">
    <source>
        <dbReference type="SMART" id="SM00635"/>
    </source>
</evidence>
<accession>A0ABQ4MJ96</accession>
<dbReference type="InterPro" id="IPR003343">
    <property type="entry name" value="Big_2"/>
</dbReference>
<evidence type="ECO:0000256" key="1">
    <source>
        <dbReference type="SAM" id="SignalP"/>
    </source>
</evidence>
<dbReference type="PANTHER" id="PTHR42754:SF1">
    <property type="entry name" value="LIPOPROTEIN"/>
    <property type="match status" value="1"/>
</dbReference>
<sequence length="611" mass="65150">MFKQWCKLALISLICIGTWSGGTGGSDAAAAEAEAAAKPAAEWSRLYGTDAASSNGRSVIPTTDGGYIAVGEIVYLSASGYATDQKIYVVKLNKDGEITWETKIQADAAAEKSGGTAYSAIETRDGGYLISGVVTDVSGKSRIVPLLAKLDSQGNVEWDKSYDDLAPSTDLHGESIVESPDGGYVITGFSANSYAVSSAYLLKVDETGNEVWYKTYRFDADIQYFNEIMASPDGGYVAVGALDSMITPQQDGSVIVKLDAQGEVEWEQTRTLPSSGRTLRSIEPSQDGGYVVSGMQRQEGEQIAFVSKIDTTGKTIWEKTYNLGTDNDYLTQLIMMEDGFALLGRHAYGSYPDTVTEYQVLHLDEGGEVTGTFIFEEPGLVNVGNGALASDGGLLLSGQIRENNSYRMQIIKVLGNGETLPEDPELSGLLFGSAEADLAIGEQKPSVITAVYSDGGTFDVSDSATYASWNPEIATVDDRGLLTGLSAGSTVITAGYGGMEAQLIVHVTDGTQGPNPVNGQFYLDSEDYSLSIGSELDIQAWFADEYGNARLVNGETEFTIADTAIATIDEQGFMTGLTPGRTTLTAVYQGRSYTSTVLVVRPYVPAEITEN</sequence>
<protein>
    <recommendedName>
        <fullName evidence="2">BIG2 domain-containing protein</fullName>
    </recommendedName>
</protein>
<dbReference type="EMBL" id="BOSL01000029">
    <property type="protein sequence ID" value="GIP56061.1"/>
    <property type="molecule type" value="Genomic_DNA"/>
</dbReference>
<keyword evidence="1" id="KW-0732">Signal</keyword>
<dbReference type="InterPro" id="IPR054604">
    <property type="entry name" value="SbsC_Big-like"/>
</dbReference>
<keyword evidence="4" id="KW-1185">Reference proteome</keyword>
<name>A0ABQ4MJ96_9BACL</name>
<dbReference type="Pfam" id="PF02368">
    <property type="entry name" value="Big_2"/>
    <property type="match status" value="1"/>
</dbReference>
<dbReference type="InterPro" id="IPR008964">
    <property type="entry name" value="Invasin/intimin_cell_adhesion"/>
</dbReference>
<dbReference type="SUPFAM" id="SSF49373">
    <property type="entry name" value="Invasin/intimin cell-adhesion fragments"/>
    <property type="match status" value="2"/>
</dbReference>
<dbReference type="Pfam" id="PF22359">
    <property type="entry name" value="Big-like"/>
    <property type="match status" value="1"/>
</dbReference>
<feature type="domain" description="BIG2" evidence="2">
    <location>
        <begin position="425"/>
        <end position="506"/>
    </location>
</feature>
<organism evidence="3 4">
    <name type="scientific">Paenibacillus vini</name>
    <dbReference type="NCBI Taxonomy" id="1476024"/>
    <lineage>
        <taxon>Bacteria</taxon>
        <taxon>Bacillati</taxon>
        <taxon>Bacillota</taxon>
        <taxon>Bacilli</taxon>
        <taxon>Bacillales</taxon>
        <taxon>Paenibacillaceae</taxon>
        <taxon>Paenibacillus</taxon>
    </lineage>
</organism>